<comment type="caution">
    <text evidence="2">The sequence shown here is derived from an EMBL/GenBank/DDBJ whole genome shotgun (WGS) entry which is preliminary data.</text>
</comment>
<dbReference type="OrthoDB" id="551921at2759"/>
<accession>A0A836CEM0</accession>
<dbReference type="Proteomes" id="UP000664859">
    <property type="component" value="Unassembled WGS sequence"/>
</dbReference>
<reference evidence="2" key="1">
    <citation type="submission" date="2021-02" db="EMBL/GenBank/DDBJ databases">
        <title>First Annotated Genome of the Yellow-green Alga Tribonema minus.</title>
        <authorList>
            <person name="Mahan K.M."/>
        </authorList>
    </citation>
    <scope>NUCLEOTIDE SEQUENCE</scope>
    <source>
        <strain evidence="2">UTEX B ZZ1240</strain>
    </source>
</reference>
<evidence type="ECO:0000256" key="1">
    <source>
        <dbReference type="SAM" id="MobiDB-lite"/>
    </source>
</evidence>
<protein>
    <submittedName>
        <fullName evidence="2">Uncharacterized protein</fullName>
    </submittedName>
</protein>
<dbReference type="EMBL" id="JAFCMP010000223">
    <property type="protein sequence ID" value="KAG5182937.1"/>
    <property type="molecule type" value="Genomic_DNA"/>
</dbReference>
<dbReference type="AlphaFoldDB" id="A0A836CEM0"/>
<proteinExistence type="predicted"/>
<name>A0A836CEM0_9STRA</name>
<feature type="compositionally biased region" description="Basic and acidic residues" evidence="1">
    <location>
        <begin position="157"/>
        <end position="171"/>
    </location>
</feature>
<evidence type="ECO:0000313" key="3">
    <source>
        <dbReference type="Proteomes" id="UP000664859"/>
    </source>
</evidence>
<feature type="compositionally biased region" description="Basic and acidic residues" evidence="1">
    <location>
        <begin position="91"/>
        <end position="104"/>
    </location>
</feature>
<sequence length="377" mass="42288">MGDIPESLMSAIANKDRMKEANSDLDIQQVATFGAEPVEVESYGSESGDDNGGYDLQAPPPAAADMYRVPSAVLDAPQRTPSRKPSLVPPHRVESRYEEADKEPSRRHHSGRSRRDRHRRRHRKHEYSDSDSSEGSYRKPKRLDSESGEDESYEEEERGRSYKHADPARAAHEDDIKASMAGFTEFRGTTQRETEEQERIELLYRMRQLEKDGFPPSQRVVPATNLDEIRYELYRQTREANKVRGLKWLRQLLVTAARFLEIANHKVNPFELNLKGFSRSVALSVADYDQPLLAVHNHYSGRGTTMHPMLQLGLTLGGSVIFHHVTNSNGEGRASAPPSNPMRAAAQPAGSNPFQTMGGARRRPMAGPPSDTEEDAS</sequence>
<evidence type="ECO:0000313" key="2">
    <source>
        <dbReference type="EMBL" id="KAG5182937.1"/>
    </source>
</evidence>
<dbReference type="Pfam" id="PF19071">
    <property type="entry name" value="DUF5767"/>
    <property type="match status" value="1"/>
</dbReference>
<dbReference type="InterPro" id="IPR043910">
    <property type="entry name" value="DUF5767"/>
</dbReference>
<feature type="region of interest" description="Disordered" evidence="1">
    <location>
        <begin position="36"/>
        <end position="171"/>
    </location>
</feature>
<organism evidence="2 3">
    <name type="scientific">Tribonema minus</name>
    <dbReference type="NCBI Taxonomy" id="303371"/>
    <lineage>
        <taxon>Eukaryota</taxon>
        <taxon>Sar</taxon>
        <taxon>Stramenopiles</taxon>
        <taxon>Ochrophyta</taxon>
        <taxon>PX clade</taxon>
        <taxon>Xanthophyceae</taxon>
        <taxon>Tribonematales</taxon>
        <taxon>Tribonemataceae</taxon>
        <taxon>Tribonema</taxon>
    </lineage>
</organism>
<feature type="region of interest" description="Disordered" evidence="1">
    <location>
        <begin position="327"/>
        <end position="377"/>
    </location>
</feature>
<gene>
    <name evidence="2" type="ORF">JKP88DRAFT_241234</name>
</gene>
<keyword evidence="3" id="KW-1185">Reference proteome</keyword>
<feature type="compositionally biased region" description="Basic residues" evidence="1">
    <location>
        <begin position="105"/>
        <end position="125"/>
    </location>
</feature>
<feature type="compositionally biased region" description="Acidic residues" evidence="1">
    <location>
        <begin position="146"/>
        <end position="156"/>
    </location>
</feature>